<sequence>MRHLTTFKLFRPLAIALALSASHAVMASEADHQEFEATLHVPYAAASAARTFTLAFDYPHVERLQEVSWKLELLSPSGQVVQQWHGVQRMFQKPVDVKVRWAGRAGLPDGVYQVRMQAVSNDAAERGRAPDQSPESVERLLAAGADEMVEQGWDLAIGKTVQPAMPAFRALPTNKVNGKAGELSSVQMATPAPGSLPYTIYFANLHSQTNHSDGGGAIGSCSGSQAPQSAAFGPADAYAYARNKGLDILMTSEHNHMFDGSDGTNTSASPATAKALFQSGLTAAADFNTANPDFLGVYGIEWGVINNGGHLNIFNTPELLQWELNSSGQLIGDTLTPKGDYSGLYSLMRQRGWVGQFNHPSSSGQFLVGGVPLGYSADGDHAMALCEVLNTSAFSTNISETETGRSSFEGACNKALEAGFHIAFSTNQDNHCANWGASYTNRTGVLIPNGTPLTQASFIEALKARRVFATMDKTSQLVLTGNGKVMGERFTNSGPLKLIANFASSSGRVASTVSIVEGVPGRKGTVSQLASTADTTITPALGEHFYYAKVTQDDGKILWSAPIWVTQTAGGGGDTTAPTVSASQSGTSGTISLAATASDAGGISRVEFYVDNVLKGTDTTAPYVLSLDSATLSNGSHQLTAKAYDVALNSAVSAPLGFSVSNGGTAQQQLLTNSGFESGVSGWVAPSGVITSGGQAAHGGSWKAALNGEGAANTDTVYQQVAIPSTVTSATLGFWLKVVSSETTTTSSYDKLKVQVRSGSNAVLATLATYSNLNKGTSYVQKTFDLSAYKGQTVRIYFEGVEGSTIPTSFLIDDVTLTTQ</sequence>
<protein>
    <submittedName>
        <fullName evidence="2">Carbohydrate-binding protein CenC</fullName>
    </submittedName>
</protein>
<dbReference type="InterPro" id="IPR016195">
    <property type="entry name" value="Pol/histidinol_Pase-like"/>
</dbReference>
<gene>
    <name evidence="2" type="ORF">F0185_23210</name>
</gene>
<evidence type="ECO:0000313" key="3">
    <source>
        <dbReference type="Proteomes" id="UP000785613"/>
    </source>
</evidence>
<dbReference type="SUPFAM" id="SSF89550">
    <property type="entry name" value="PHP domain-like"/>
    <property type="match status" value="1"/>
</dbReference>
<comment type="caution">
    <text evidence="2">The sequence shown here is derived from an EMBL/GenBank/DDBJ whole genome shotgun (WGS) entry which is preliminary data.</text>
</comment>
<dbReference type="Pfam" id="PF17957">
    <property type="entry name" value="Big_7"/>
    <property type="match status" value="1"/>
</dbReference>
<dbReference type="Proteomes" id="UP000785613">
    <property type="component" value="Unassembled WGS sequence"/>
</dbReference>
<dbReference type="SUPFAM" id="SSF49899">
    <property type="entry name" value="Concanavalin A-like lectins/glucanases"/>
    <property type="match status" value="1"/>
</dbReference>
<evidence type="ECO:0000313" key="2">
    <source>
        <dbReference type="EMBL" id="NHZ36476.1"/>
    </source>
</evidence>
<reference evidence="2 3" key="1">
    <citation type="submission" date="2019-09" db="EMBL/GenBank/DDBJ databases">
        <title>Taxonomy of Antarctic Massilia spp.: description of Massilia rubra sp. nov., Massilia aquatica sp. nov., Massilia mucilaginosa sp. nov., Massilia frigida sp. nov. isolated from streams, lakes and regoliths.</title>
        <authorList>
            <person name="Holochova P."/>
            <person name="Sedlacek I."/>
            <person name="Kralova S."/>
            <person name="Maslanova I."/>
            <person name="Busse H.-J."/>
            <person name="Stankova E."/>
            <person name="Vrbovska V."/>
            <person name="Kovarovic V."/>
            <person name="Bartak M."/>
            <person name="Svec P."/>
            <person name="Pantucek R."/>
        </authorList>
    </citation>
    <scope>NUCLEOTIDE SEQUENCE [LARGE SCALE GENOMIC DNA]</scope>
    <source>
        <strain evidence="2 3">CCM 8692</strain>
    </source>
</reference>
<name>A0ABX0LNL8_9BURK</name>
<dbReference type="Gene3D" id="2.60.120.260">
    <property type="entry name" value="Galactose-binding domain-like"/>
    <property type="match status" value="1"/>
</dbReference>
<feature type="signal peptide" evidence="1">
    <location>
        <begin position="1"/>
        <end position="27"/>
    </location>
</feature>
<dbReference type="InterPro" id="IPR013783">
    <property type="entry name" value="Ig-like_fold"/>
</dbReference>
<accession>A0ABX0LNL8</accession>
<evidence type="ECO:0000256" key="1">
    <source>
        <dbReference type="SAM" id="SignalP"/>
    </source>
</evidence>
<feature type="chain" id="PRO_5046482172" evidence="1">
    <location>
        <begin position="28"/>
        <end position="820"/>
    </location>
</feature>
<dbReference type="Gene3D" id="3.20.20.140">
    <property type="entry name" value="Metal-dependent hydrolases"/>
    <property type="match status" value="1"/>
</dbReference>
<dbReference type="RefSeq" id="WP_167228540.1">
    <property type="nucleotide sequence ID" value="NZ_VUYU01000018.1"/>
</dbReference>
<dbReference type="NCBIfam" id="NF038032">
    <property type="entry name" value="CehA_McbA_metalo"/>
    <property type="match status" value="1"/>
</dbReference>
<dbReference type="Gene3D" id="2.60.40.10">
    <property type="entry name" value="Immunoglobulins"/>
    <property type="match status" value="1"/>
</dbReference>
<keyword evidence="1" id="KW-0732">Signal</keyword>
<dbReference type="InterPro" id="IPR013320">
    <property type="entry name" value="ConA-like_dom_sf"/>
</dbReference>
<keyword evidence="3" id="KW-1185">Reference proteome</keyword>
<dbReference type="EMBL" id="VUYU01000018">
    <property type="protein sequence ID" value="NHZ36476.1"/>
    <property type="molecule type" value="Genomic_DNA"/>
</dbReference>
<organism evidence="2 3">
    <name type="scientific">Massilia rubra</name>
    <dbReference type="NCBI Taxonomy" id="2607910"/>
    <lineage>
        <taxon>Bacteria</taxon>
        <taxon>Pseudomonadati</taxon>
        <taxon>Pseudomonadota</taxon>
        <taxon>Betaproteobacteria</taxon>
        <taxon>Burkholderiales</taxon>
        <taxon>Oxalobacteraceae</taxon>
        <taxon>Telluria group</taxon>
        <taxon>Massilia</taxon>
    </lineage>
</organism>
<proteinExistence type="predicted"/>